<evidence type="ECO:0000313" key="6">
    <source>
        <dbReference type="Proteomes" id="UP000321954"/>
    </source>
</evidence>
<dbReference type="CDD" id="cd06267">
    <property type="entry name" value="PBP1_LacI_sugar_binding-like"/>
    <property type="match status" value="1"/>
</dbReference>
<organism evidence="5 6">
    <name type="scientific">Antarcticibacterium arcticum</name>
    <dbReference type="NCBI Taxonomy" id="2585771"/>
    <lineage>
        <taxon>Bacteria</taxon>
        <taxon>Pseudomonadati</taxon>
        <taxon>Bacteroidota</taxon>
        <taxon>Flavobacteriia</taxon>
        <taxon>Flavobacteriales</taxon>
        <taxon>Flavobacteriaceae</taxon>
        <taxon>Antarcticibacterium</taxon>
    </lineage>
</organism>
<keyword evidence="2" id="KW-0238">DNA-binding</keyword>
<keyword evidence="1" id="KW-0805">Transcription regulation</keyword>
<dbReference type="EMBL" id="CP042476">
    <property type="protein sequence ID" value="QED38604.1"/>
    <property type="molecule type" value="Genomic_DNA"/>
</dbReference>
<proteinExistence type="predicted"/>
<dbReference type="AlphaFoldDB" id="A0A5B8YLJ8"/>
<gene>
    <name evidence="5" type="ORF">FK178_13145</name>
</gene>
<dbReference type="KEGG" id="anp:FK178_13145"/>
<evidence type="ECO:0000259" key="4">
    <source>
        <dbReference type="PROSITE" id="PS50932"/>
    </source>
</evidence>
<dbReference type="InterPro" id="IPR010982">
    <property type="entry name" value="Lambda_DNA-bd_dom_sf"/>
</dbReference>
<evidence type="ECO:0000313" key="5">
    <source>
        <dbReference type="EMBL" id="QED38604.1"/>
    </source>
</evidence>
<dbReference type="Gene3D" id="3.40.50.2300">
    <property type="match status" value="2"/>
</dbReference>
<dbReference type="PANTHER" id="PTHR30146">
    <property type="entry name" value="LACI-RELATED TRANSCRIPTIONAL REPRESSOR"/>
    <property type="match status" value="1"/>
</dbReference>
<dbReference type="InterPro" id="IPR046335">
    <property type="entry name" value="LacI/GalR-like_sensor"/>
</dbReference>
<dbReference type="OrthoDB" id="9803256at2"/>
<dbReference type="GO" id="GO:0000976">
    <property type="term" value="F:transcription cis-regulatory region binding"/>
    <property type="evidence" value="ECO:0007669"/>
    <property type="project" value="TreeGrafter"/>
</dbReference>
<dbReference type="Gene3D" id="1.10.260.40">
    <property type="entry name" value="lambda repressor-like DNA-binding domains"/>
    <property type="match status" value="1"/>
</dbReference>
<dbReference type="PROSITE" id="PS50932">
    <property type="entry name" value="HTH_LACI_2"/>
    <property type="match status" value="1"/>
</dbReference>
<dbReference type="SMART" id="SM00354">
    <property type="entry name" value="HTH_LACI"/>
    <property type="match status" value="1"/>
</dbReference>
<dbReference type="Proteomes" id="UP000321954">
    <property type="component" value="Chromosome"/>
</dbReference>
<protein>
    <submittedName>
        <fullName evidence="5">LacI family transcriptional regulator</fullName>
    </submittedName>
</protein>
<keyword evidence="6" id="KW-1185">Reference proteome</keyword>
<dbReference type="InterPro" id="IPR028082">
    <property type="entry name" value="Peripla_BP_I"/>
</dbReference>
<accession>A0A5B8YLJ8</accession>
<dbReference type="Pfam" id="PF00356">
    <property type="entry name" value="LacI"/>
    <property type="match status" value="1"/>
</dbReference>
<evidence type="ECO:0000256" key="2">
    <source>
        <dbReference type="ARBA" id="ARBA00023125"/>
    </source>
</evidence>
<dbReference type="SUPFAM" id="SSF47413">
    <property type="entry name" value="lambda repressor-like DNA-binding domains"/>
    <property type="match status" value="1"/>
</dbReference>
<dbReference type="PANTHER" id="PTHR30146:SF109">
    <property type="entry name" value="HTH-TYPE TRANSCRIPTIONAL REGULATOR GALS"/>
    <property type="match status" value="1"/>
</dbReference>
<evidence type="ECO:0000256" key="3">
    <source>
        <dbReference type="ARBA" id="ARBA00023163"/>
    </source>
</evidence>
<dbReference type="RefSeq" id="WP_146836067.1">
    <property type="nucleotide sequence ID" value="NZ_CP042476.1"/>
</dbReference>
<dbReference type="Pfam" id="PF13377">
    <property type="entry name" value="Peripla_BP_3"/>
    <property type="match status" value="1"/>
</dbReference>
<evidence type="ECO:0000256" key="1">
    <source>
        <dbReference type="ARBA" id="ARBA00023015"/>
    </source>
</evidence>
<name>A0A5B8YLJ8_9FLAO</name>
<reference evidence="5 6" key="1">
    <citation type="submission" date="2019-08" db="EMBL/GenBank/DDBJ databases">
        <title>Antarcticibacterium arcticum sp. nov., a bacterium isolated from marine sediment of the Canadian Beaufort Sea.</title>
        <authorList>
            <person name="Lee Y.M."/>
            <person name="Baek K."/>
            <person name="Lee D.-H."/>
            <person name="Shin S.C."/>
            <person name="Jin Y.K."/>
            <person name="Park Y."/>
        </authorList>
    </citation>
    <scope>NUCLEOTIDE SEQUENCE [LARGE SCALE GENOMIC DNA]</scope>
    <source>
        <strain evidence="5 6">PAMC 28998</strain>
    </source>
</reference>
<dbReference type="CDD" id="cd01392">
    <property type="entry name" value="HTH_LacI"/>
    <property type="match status" value="1"/>
</dbReference>
<dbReference type="GO" id="GO:0003700">
    <property type="term" value="F:DNA-binding transcription factor activity"/>
    <property type="evidence" value="ECO:0007669"/>
    <property type="project" value="TreeGrafter"/>
</dbReference>
<dbReference type="InterPro" id="IPR000843">
    <property type="entry name" value="HTH_LacI"/>
</dbReference>
<feature type="domain" description="HTH lacI-type" evidence="4">
    <location>
        <begin position="5"/>
        <end position="59"/>
    </location>
</feature>
<dbReference type="SUPFAM" id="SSF53822">
    <property type="entry name" value="Periplasmic binding protein-like I"/>
    <property type="match status" value="1"/>
</dbReference>
<sequence length="339" mass="37890">MRSKITLKELAKILNVSVSTVSKSLNDSPEISPQTVKRVKELAQLHNYRPNPIAVNLKRSRTGNIAVIVPNISNTFFAKVLGGVENEARKQGFQVITYISNESLDHEQQITELISAGIVDGLLISVSEETQKLQDYEHLHLLMEYEIPVVLFDRINMDIGIDAVGVNDRGSIYEAVTFLHSQNLKKIALVCGLGEIGLGKQRIEGFTDACKDLGLSTDDKYILASKDIPEVKQKLNKLLVEDRVEAIIGLDYLSTLLASRVVQENNIRIPEDVKIIGYVNEDFASYLWPSISYVDQHPVEMGEQATAMLVKRIKEPSVKTPARVILNTEIRHLDSTRSK</sequence>
<keyword evidence="3" id="KW-0804">Transcription</keyword>